<dbReference type="GO" id="GO:0016747">
    <property type="term" value="F:acyltransferase activity, transferring groups other than amino-acyl groups"/>
    <property type="evidence" value="ECO:0007669"/>
    <property type="project" value="InterPro"/>
</dbReference>
<evidence type="ECO:0000313" key="2">
    <source>
        <dbReference type="EMBL" id="CCO20934.1"/>
    </source>
</evidence>
<feature type="domain" description="N-acetyltransferase" evidence="1">
    <location>
        <begin position="16"/>
        <end position="181"/>
    </location>
</feature>
<proteinExistence type="predicted"/>
<reference evidence="2" key="1">
    <citation type="submission" date="2012-10" db="EMBL/GenBank/DDBJ databases">
        <authorList>
            <person name="Sandrine L."/>
        </authorList>
    </citation>
    <scope>NUCLEOTIDE SEQUENCE</scope>
</reference>
<reference evidence="2" key="2">
    <citation type="journal article" date="2013" name="Biotechnol. Biofuels">
        <title>Mining for hemicellulases in the fungus-growing termite Pseudacanthotermes militaris using functional metagenomics.</title>
        <authorList>
            <person name="Bastien G."/>
            <person name="Arnal G."/>
            <person name="Bozonnet S."/>
            <person name="Laguerre S."/>
            <person name="Ferreira F."/>
            <person name="Faure R."/>
            <person name="Henrissat B."/>
            <person name="Lefevre F."/>
            <person name="Robe P."/>
            <person name="Bouchez O."/>
            <person name="Noirot C."/>
            <person name="Dumon C."/>
            <person name="O'Donohue M."/>
        </authorList>
    </citation>
    <scope>NUCLEOTIDE SEQUENCE</scope>
</reference>
<evidence type="ECO:0000259" key="1">
    <source>
        <dbReference type="PROSITE" id="PS51186"/>
    </source>
</evidence>
<name>S0DDW2_9ZZZZ</name>
<dbReference type="PANTHER" id="PTHR43072">
    <property type="entry name" value="N-ACETYLTRANSFERASE"/>
    <property type="match status" value="1"/>
</dbReference>
<protein>
    <submittedName>
        <fullName evidence="2">Putative acetyltransferase</fullName>
    </submittedName>
</protein>
<keyword evidence="2" id="KW-0808">Transferase</keyword>
<dbReference type="PROSITE" id="PS51186">
    <property type="entry name" value="GNAT"/>
    <property type="match status" value="1"/>
</dbReference>
<dbReference type="SUPFAM" id="SSF55729">
    <property type="entry name" value="Acyl-CoA N-acyltransferases (Nat)"/>
    <property type="match status" value="1"/>
</dbReference>
<accession>S0DDW2</accession>
<sequence>MNRMVTEHALHGGGILMLAPSAPRDAAEVLQFLNCAAGESDFLSARQGEFRFTVPQEEAFLRAQAQQPNCLHLTGKVQGRVMALAGLAAPWQPRIAHTAELSIVVGRAFWRQGAGRAVVGRLLDFARAGGQTKLVHLGVNARNHGAIALYRGFGFEQVGALPGYFNVDSEYIDELLMTLTL</sequence>
<dbReference type="AlphaFoldDB" id="S0DDW2"/>
<dbReference type="InterPro" id="IPR000182">
    <property type="entry name" value="GNAT_dom"/>
</dbReference>
<dbReference type="InterPro" id="IPR016181">
    <property type="entry name" value="Acyl_CoA_acyltransferase"/>
</dbReference>
<dbReference type="Pfam" id="PF00583">
    <property type="entry name" value="Acetyltransf_1"/>
    <property type="match status" value="1"/>
</dbReference>
<dbReference type="Gene3D" id="3.40.630.30">
    <property type="match status" value="1"/>
</dbReference>
<gene>
    <name evidence="2" type="ORF">BN138_122</name>
</gene>
<organism evidence="2">
    <name type="scientific">termite gut metagenome</name>
    <dbReference type="NCBI Taxonomy" id="433724"/>
    <lineage>
        <taxon>unclassified sequences</taxon>
        <taxon>metagenomes</taxon>
        <taxon>organismal metagenomes</taxon>
    </lineage>
</organism>
<dbReference type="EMBL" id="HF548275">
    <property type="protein sequence ID" value="CCO20934.1"/>
    <property type="molecule type" value="Genomic_DNA"/>
</dbReference>